<accession>A0A507BP86</accession>
<dbReference type="GeneID" id="41978661"/>
<comment type="caution">
    <text evidence="8">The sequence shown here is derived from an EMBL/GenBank/DDBJ whole genome shotgun (WGS) entry which is preliminary data.</text>
</comment>
<comment type="cofactor">
    <cofactor evidence="1">
        <name>Zn(2+)</name>
        <dbReference type="ChEBI" id="CHEBI:29105"/>
    </cofactor>
</comment>
<organism evidence="8 9">
    <name type="scientific">Thyridium curvatum</name>
    <dbReference type="NCBI Taxonomy" id="1093900"/>
    <lineage>
        <taxon>Eukaryota</taxon>
        <taxon>Fungi</taxon>
        <taxon>Dikarya</taxon>
        <taxon>Ascomycota</taxon>
        <taxon>Pezizomycotina</taxon>
        <taxon>Sordariomycetes</taxon>
        <taxon>Sordariomycetidae</taxon>
        <taxon>Thyridiales</taxon>
        <taxon>Thyridiaceae</taxon>
        <taxon>Thyridium</taxon>
    </lineage>
</organism>
<dbReference type="OrthoDB" id="3064516at2759"/>
<keyword evidence="9" id="KW-1185">Reference proteome</keyword>
<dbReference type="InParanoid" id="A0A507BP86"/>
<gene>
    <name evidence="8" type="ORF">E0L32_011214</name>
</gene>
<dbReference type="AlphaFoldDB" id="A0A507BP86"/>
<keyword evidence="6" id="KW-0732">Signal</keyword>
<evidence type="ECO:0000256" key="5">
    <source>
        <dbReference type="ARBA" id="ARBA00022833"/>
    </source>
</evidence>
<dbReference type="GO" id="GO:0016787">
    <property type="term" value="F:hydrolase activity"/>
    <property type="evidence" value="ECO:0007669"/>
    <property type="project" value="UniProtKB-KW"/>
</dbReference>
<feature type="chain" id="PRO_5021431225" description="Peptidase M20 dimerisation domain-containing protein" evidence="6">
    <location>
        <begin position="19"/>
        <end position="407"/>
    </location>
</feature>
<dbReference type="SUPFAM" id="SSF55031">
    <property type="entry name" value="Bacterial exopeptidase dimerisation domain"/>
    <property type="match status" value="1"/>
</dbReference>
<keyword evidence="3" id="KW-0479">Metal-binding</keyword>
<dbReference type="Gene3D" id="3.40.630.10">
    <property type="entry name" value="Zn peptidases"/>
    <property type="match status" value="1"/>
</dbReference>
<dbReference type="Pfam" id="PF01546">
    <property type="entry name" value="Peptidase_M20"/>
    <property type="match status" value="1"/>
</dbReference>
<dbReference type="InterPro" id="IPR050072">
    <property type="entry name" value="Peptidase_M20A"/>
</dbReference>
<dbReference type="CDD" id="cd05652">
    <property type="entry name" value="M20_ArgE_DapE-like_fungal"/>
    <property type="match status" value="1"/>
</dbReference>
<dbReference type="STRING" id="1093900.A0A507BP86"/>
<evidence type="ECO:0000256" key="6">
    <source>
        <dbReference type="SAM" id="SignalP"/>
    </source>
</evidence>
<comment type="similarity">
    <text evidence="2">Belongs to the peptidase M20A family.</text>
</comment>
<evidence type="ECO:0000256" key="1">
    <source>
        <dbReference type="ARBA" id="ARBA00001947"/>
    </source>
</evidence>
<dbReference type="InterPro" id="IPR001261">
    <property type="entry name" value="ArgE/DapE_CS"/>
</dbReference>
<dbReference type="InterPro" id="IPR036264">
    <property type="entry name" value="Bact_exopeptidase_dim_dom"/>
</dbReference>
<dbReference type="PANTHER" id="PTHR43808">
    <property type="entry name" value="ACETYLORNITHINE DEACETYLASE"/>
    <property type="match status" value="1"/>
</dbReference>
<name>A0A507BP86_9PEZI</name>
<dbReference type="Gene3D" id="3.30.70.360">
    <property type="match status" value="1"/>
</dbReference>
<feature type="signal peptide" evidence="6">
    <location>
        <begin position="1"/>
        <end position="18"/>
    </location>
</feature>
<dbReference type="SUPFAM" id="SSF53187">
    <property type="entry name" value="Zn-dependent exopeptidases"/>
    <property type="match status" value="1"/>
</dbReference>
<sequence length="407" mass="43883">MRSGHVLASACLLGGAIAATHQENAPAYRDELLSFLKDLVDIHSITGNEKQVGEFVIDYLTDLGYTAVNQTLPPTERFDNLERFNVVAWRGGDKHRPKNPRLVVSSHIDTVPPYIPYSIDDGEITSDTEIRGRGSVDDKSSLAAQVVAVEELVRNKEINAEDVMLAFVVGEEVTGDGMRAFSNLVAAMDPPLGLEAGIFGEPTVNKLACGHKGHMACTIRARGKAAHSGYPWLGKSANEVLVRAMMEIMSTEFDGSERFGNTTVNIGVLEGGVAANVVPQDAVAKLAFRIATGPQVGGQKAIIDKLDEILKRVDPEALSAECENGYGAVYCDCEVDGFETLIVNYGTDLPNFDGGEGFKKYLYGPGNIFVAHSDHEALKVGSIEKAVEDYKKLIKHVLGDSKSSVEL</sequence>
<evidence type="ECO:0000313" key="9">
    <source>
        <dbReference type="Proteomes" id="UP000319257"/>
    </source>
</evidence>
<evidence type="ECO:0000256" key="4">
    <source>
        <dbReference type="ARBA" id="ARBA00022801"/>
    </source>
</evidence>
<dbReference type="PROSITE" id="PS00759">
    <property type="entry name" value="ARGE_DAPE_CPG2_2"/>
    <property type="match status" value="1"/>
</dbReference>
<dbReference type="RefSeq" id="XP_031000852.1">
    <property type="nucleotide sequence ID" value="XM_031133919.1"/>
</dbReference>
<evidence type="ECO:0000313" key="8">
    <source>
        <dbReference type="EMBL" id="TPX19141.1"/>
    </source>
</evidence>
<dbReference type="Pfam" id="PF07687">
    <property type="entry name" value="M20_dimer"/>
    <property type="match status" value="1"/>
</dbReference>
<evidence type="ECO:0000256" key="3">
    <source>
        <dbReference type="ARBA" id="ARBA00022723"/>
    </source>
</evidence>
<dbReference type="GO" id="GO:0046872">
    <property type="term" value="F:metal ion binding"/>
    <property type="evidence" value="ECO:0007669"/>
    <property type="project" value="UniProtKB-KW"/>
</dbReference>
<evidence type="ECO:0000259" key="7">
    <source>
        <dbReference type="Pfam" id="PF07687"/>
    </source>
</evidence>
<dbReference type="EMBL" id="SKBQ01000100">
    <property type="protein sequence ID" value="TPX19141.1"/>
    <property type="molecule type" value="Genomic_DNA"/>
</dbReference>
<dbReference type="InterPro" id="IPR011650">
    <property type="entry name" value="Peptidase_M20_dimer"/>
</dbReference>
<feature type="domain" description="Peptidase M20 dimerisation" evidence="7">
    <location>
        <begin position="210"/>
        <end position="315"/>
    </location>
</feature>
<protein>
    <recommendedName>
        <fullName evidence="7">Peptidase M20 dimerisation domain-containing protein</fullName>
    </recommendedName>
</protein>
<keyword evidence="5" id="KW-0862">Zinc</keyword>
<dbReference type="Proteomes" id="UP000319257">
    <property type="component" value="Unassembled WGS sequence"/>
</dbReference>
<reference evidence="8 9" key="1">
    <citation type="submission" date="2019-06" db="EMBL/GenBank/DDBJ databases">
        <title>Draft genome sequence of the filamentous fungus Phialemoniopsis curvata isolated from diesel fuel.</title>
        <authorList>
            <person name="Varaljay V.A."/>
            <person name="Lyon W.J."/>
            <person name="Crouch A.L."/>
            <person name="Drake C.E."/>
            <person name="Hollomon J.M."/>
            <person name="Nadeau L.J."/>
            <person name="Nunn H.S."/>
            <person name="Stevenson B.S."/>
            <person name="Bojanowski C.L."/>
            <person name="Crookes-Goodson W.J."/>
        </authorList>
    </citation>
    <scope>NUCLEOTIDE SEQUENCE [LARGE SCALE GENOMIC DNA]</scope>
    <source>
        <strain evidence="8 9">D216</strain>
    </source>
</reference>
<evidence type="ECO:0000256" key="2">
    <source>
        <dbReference type="ARBA" id="ARBA00006247"/>
    </source>
</evidence>
<dbReference type="InterPro" id="IPR002933">
    <property type="entry name" value="Peptidase_M20"/>
</dbReference>
<keyword evidence="4" id="KW-0378">Hydrolase</keyword>
<dbReference type="PANTHER" id="PTHR43808:SF30">
    <property type="entry name" value="ACETYLORNITHINE DEACETYLASE"/>
    <property type="match status" value="1"/>
</dbReference>
<proteinExistence type="inferred from homology"/>